<dbReference type="Pfam" id="PF11886">
    <property type="entry name" value="TOC159_MAD"/>
    <property type="match status" value="1"/>
</dbReference>
<keyword evidence="2" id="KW-0813">Transport</keyword>
<evidence type="ECO:0000256" key="10">
    <source>
        <dbReference type="ARBA" id="ARBA00022842"/>
    </source>
</evidence>
<name>B9T0W6_RICCO</name>
<keyword evidence="10" id="KW-0460">Magnesium</keyword>
<protein>
    <submittedName>
        <fullName evidence="19">Protein translocase, putative</fullName>
    </submittedName>
</protein>
<evidence type="ECO:0000256" key="16">
    <source>
        <dbReference type="ARBA" id="ARBA00023775"/>
    </source>
</evidence>
<dbReference type="Pfam" id="PF04548">
    <property type="entry name" value="AIG1"/>
    <property type="match status" value="1"/>
</dbReference>
<dbReference type="PROSITE" id="PS51720">
    <property type="entry name" value="G_AIG1"/>
    <property type="match status" value="1"/>
</dbReference>
<dbReference type="GO" id="GO:0046872">
    <property type="term" value="F:metal ion binding"/>
    <property type="evidence" value="ECO:0007669"/>
    <property type="project" value="UniProtKB-KW"/>
</dbReference>
<keyword evidence="13" id="KW-0342">GTP-binding</keyword>
<dbReference type="eggNOG" id="ENOG502QR60">
    <property type="taxonomic scope" value="Eukaryota"/>
</dbReference>
<dbReference type="InterPro" id="IPR005690">
    <property type="entry name" value="Toc86_159"/>
</dbReference>
<dbReference type="InParanoid" id="B9T0W6"/>
<dbReference type="PANTHER" id="PTHR10903">
    <property type="entry name" value="GTPASE, IMAP FAMILY MEMBER-RELATED"/>
    <property type="match status" value="1"/>
</dbReference>
<evidence type="ECO:0000313" key="19">
    <source>
        <dbReference type="EMBL" id="EEF30522.1"/>
    </source>
</evidence>
<evidence type="ECO:0000256" key="7">
    <source>
        <dbReference type="ARBA" id="ARBA00022741"/>
    </source>
</evidence>
<feature type="compositionally biased region" description="Acidic residues" evidence="17">
    <location>
        <begin position="366"/>
        <end position="375"/>
    </location>
</feature>
<evidence type="ECO:0000256" key="1">
    <source>
        <dbReference type="ARBA" id="ARBA00001946"/>
    </source>
</evidence>
<dbReference type="Gene3D" id="3.40.50.300">
    <property type="entry name" value="P-loop containing nucleotide triphosphate hydrolases"/>
    <property type="match status" value="1"/>
</dbReference>
<dbReference type="InterPro" id="IPR027417">
    <property type="entry name" value="P-loop_NTPase"/>
</dbReference>
<evidence type="ECO:0000256" key="2">
    <source>
        <dbReference type="ARBA" id="ARBA00022448"/>
    </source>
</evidence>
<dbReference type="GO" id="GO:0005525">
    <property type="term" value="F:GTP binding"/>
    <property type="evidence" value="ECO:0007669"/>
    <property type="project" value="UniProtKB-KW"/>
</dbReference>
<keyword evidence="12" id="KW-1133">Transmembrane helix</keyword>
<dbReference type="InterPro" id="IPR006703">
    <property type="entry name" value="G_AIG1"/>
</dbReference>
<feature type="region of interest" description="Disordered" evidence="17">
    <location>
        <begin position="18"/>
        <end position="77"/>
    </location>
</feature>
<evidence type="ECO:0000256" key="6">
    <source>
        <dbReference type="ARBA" id="ARBA00022723"/>
    </source>
</evidence>
<feature type="region of interest" description="Disordered" evidence="17">
    <location>
        <begin position="342"/>
        <end position="378"/>
    </location>
</feature>
<gene>
    <name evidence="19" type="ORF">RCOM_1439900</name>
</gene>
<evidence type="ECO:0000256" key="15">
    <source>
        <dbReference type="ARBA" id="ARBA00023766"/>
    </source>
</evidence>
<keyword evidence="7" id="KW-0547">Nucleotide-binding</keyword>
<sequence length="1051" mass="114373">MSWAEIVINKGKEVLVGTGETADNYSAENEKSEVSGGEEVERSDTLGSENEKLDTGTSEPNFEADNGEKFTTSGGDSVVEAVHVDTSESGVVFVGGVEESKDSETKEDEVLADGSVPLNNGFDKISRDVEGPGDVDIKSEKNVEAVTDFSTEPAEMECNGKEIDVSGVVEGVTPAINGAVTKESLDMMEVSVEKNEPNETIDKELELETDKGIKQIEPAVETAIDVSDAMANYQVDGGNGDETLAINSNSEIPQTNVADGTSNAIKELEDEVFGGHDVPESAELGAVTSREVELEAENEEENLGGGDDENKGSVTDGENEGMIFGSSEAARQFLEELERGSGIGAHDGAESSHDHSERIDGQIVTDSDEEVDTDEEGRQTNQVFSLDAAKRTALQLEAEGKEDLEFSLNILVLGKAGVGKSATINSIFGEEKSPIHAFEPATNSVKEITGLVDGIKIRVIDCPGLKSSGSEQGLNRKLLSSVKKFMKKCPPDIVLYVDRLDTQTRDLNDLPLLRSITSSLGSSIWRNAVVTLTHAASAPPDGPSGSPLSYEVFVAQRSHVVQQSIGQAVGDLRLMNPSLMNPVSLVENHSSCRKNRDGQKVLPNGQTWRPQLLMLCYSMKILSEASSLSKPQDPFDHRKLFGFRSRSPPLPYLLSWLLQSRSHPKLSSDQGVDNVDSDVDLADLSDSDDEEEEDEYDQLPPFKPLRKNQLAKLSKEQKKAYFEEYDYRVKLLQKKQWREELRRMREIRKKGKAPVDEYGYNEEDVDPENGAPAAVPVPLPDMVLPPSFDGDNPAYRYRFLEPTSQFLARPVLDTHGWDHDCGYDGVNVEHSLAIVNRFPATVAVQVTKDKKEFSVHLDSSVSAKHGDKGSSMAGFDIQNVGKQLAYIFRGETKFKNFKMNKTAAGVSVTFLGQNVASGFKLEDQIALGKRLMLVGSTGTVLSQGDSAYGANLEVRLREADYPIGQDQSSLGLSLVKWRGDLALGANLQSQFSIGRNSKIAVRAGLNNKMSGQLTVRTSSSDQLQIALVGLLPIAMSIYKSLRPGVSESYMY</sequence>
<evidence type="ECO:0000313" key="20">
    <source>
        <dbReference type="Proteomes" id="UP000008311"/>
    </source>
</evidence>
<feature type="region of interest" description="Disordered" evidence="17">
    <location>
        <begin position="665"/>
        <end position="703"/>
    </location>
</feature>
<comment type="similarity">
    <text evidence="16">Belongs to the TRAFAC class TrmE-Era-EngA-EngB-Septin-like GTPase superfamily. AIG1/Toc34/Toc159-like paraseptin GTPase family. TOC159 subfamily.</text>
</comment>
<evidence type="ECO:0000256" key="14">
    <source>
        <dbReference type="ARBA" id="ARBA00023136"/>
    </source>
</evidence>
<dbReference type="InterPro" id="IPR024283">
    <property type="entry name" value="TOC159_MAD"/>
</dbReference>
<evidence type="ECO:0000256" key="5">
    <source>
        <dbReference type="ARBA" id="ARBA00022692"/>
    </source>
</evidence>
<dbReference type="CDD" id="cd01853">
    <property type="entry name" value="Toc34_like"/>
    <property type="match status" value="1"/>
</dbReference>
<dbReference type="GO" id="GO:0045037">
    <property type="term" value="P:protein import into chloroplast stroma"/>
    <property type="evidence" value="ECO:0000318"/>
    <property type="project" value="GO_Central"/>
</dbReference>
<evidence type="ECO:0000256" key="3">
    <source>
        <dbReference type="ARBA" id="ARBA00022528"/>
    </source>
</evidence>
<dbReference type="PANTHER" id="PTHR10903:SF120">
    <property type="entry name" value="TRANSLOCASE OF CHLOROPLAST 159, CHLOROPLASTIC"/>
    <property type="match status" value="1"/>
</dbReference>
<feature type="region of interest" description="Disordered" evidence="17">
    <location>
        <begin position="275"/>
        <end position="321"/>
    </location>
</feature>
<dbReference type="Proteomes" id="UP000008311">
    <property type="component" value="Unassembled WGS sequence"/>
</dbReference>
<organism evidence="19 20">
    <name type="scientific">Ricinus communis</name>
    <name type="common">Castor bean</name>
    <dbReference type="NCBI Taxonomy" id="3988"/>
    <lineage>
        <taxon>Eukaryota</taxon>
        <taxon>Viridiplantae</taxon>
        <taxon>Streptophyta</taxon>
        <taxon>Embryophyta</taxon>
        <taxon>Tracheophyta</taxon>
        <taxon>Spermatophyta</taxon>
        <taxon>Magnoliopsida</taxon>
        <taxon>eudicotyledons</taxon>
        <taxon>Gunneridae</taxon>
        <taxon>Pentapetalae</taxon>
        <taxon>rosids</taxon>
        <taxon>fabids</taxon>
        <taxon>Malpighiales</taxon>
        <taxon>Euphorbiaceae</taxon>
        <taxon>Acalyphoideae</taxon>
        <taxon>Acalypheae</taxon>
        <taxon>Ricinus</taxon>
    </lineage>
</organism>
<dbReference type="InterPro" id="IPR045058">
    <property type="entry name" value="GIMA/IAN/Toc"/>
</dbReference>
<dbReference type="GO" id="GO:0003924">
    <property type="term" value="F:GTPase activity"/>
    <property type="evidence" value="ECO:0000318"/>
    <property type="project" value="GO_Central"/>
</dbReference>
<feature type="compositionally biased region" description="Basic and acidic residues" evidence="17">
    <location>
        <begin position="28"/>
        <end position="54"/>
    </location>
</feature>
<dbReference type="GO" id="GO:0045036">
    <property type="term" value="P:protein targeting to chloroplast"/>
    <property type="evidence" value="ECO:0000318"/>
    <property type="project" value="GO_Central"/>
</dbReference>
<dbReference type="GO" id="GO:0009707">
    <property type="term" value="C:chloroplast outer membrane"/>
    <property type="evidence" value="ECO:0000318"/>
    <property type="project" value="GO_Central"/>
</dbReference>
<dbReference type="FunFam" id="3.40.50.300:FF:000413">
    <property type="entry name" value="Translocase of chloroplast 120, chloroplastic"/>
    <property type="match status" value="1"/>
</dbReference>
<proteinExistence type="inferred from homology"/>
<reference evidence="20" key="1">
    <citation type="journal article" date="2010" name="Nat. Biotechnol.">
        <title>Draft genome sequence of the oilseed species Ricinus communis.</title>
        <authorList>
            <person name="Chan A.P."/>
            <person name="Crabtree J."/>
            <person name="Zhao Q."/>
            <person name="Lorenzi H."/>
            <person name="Orvis J."/>
            <person name="Puiu D."/>
            <person name="Melake-Berhan A."/>
            <person name="Jones K.M."/>
            <person name="Redman J."/>
            <person name="Chen G."/>
            <person name="Cahoon E.B."/>
            <person name="Gedil M."/>
            <person name="Stanke M."/>
            <person name="Haas B.J."/>
            <person name="Wortman J.R."/>
            <person name="Fraser-Liggett C.M."/>
            <person name="Ravel J."/>
            <person name="Rabinowicz P.D."/>
        </authorList>
    </citation>
    <scope>NUCLEOTIDE SEQUENCE [LARGE SCALE GENOMIC DNA]</scope>
    <source>
        <strain evidence="20">cv. Hale</strain>
    </source>
</reference>
<evidence type="ECO:0000256" key="13">
    <source>
        <dbReference type="ARBA" id="ARBA00023134"/>
    </source>
</evidence>
<comment type="cofactor">
    <cofactor evidence="1">
        <name>Mg(2+)</name>
        <dbReference type="ChEBI" id="CHEBI:18420"/>
    </cofactor>
</comment>
<evidence type="ECO:0000256" key="4">
    <source>
        <dbReference type="ARBA" id="ARBA00022640"/>
    </source>
</evidence>
<dbReference type="SUPFAM" id="SSF52540">
    <property type="entry name" value="P-loop containing nucleoside triphosphate hydrolases"/>
    <property type="match status" value="1"/>
</dbReference>
<accession>B9T0W6</accession>
<feature type="domain" description="AIG1-type G" evidence="18">
    <location>
        <begin position="405"/>
        <end position="639"/>
    </location>
</feature>
<feature type="compositionally biased region" description="Acidic residues" evidence="17">
    <location>
        <begin position="675"/>
        <end position="697"/>
    </location>
</feature>
<evidence type="ECO:0000256" key="9">
    <source>
        <dbReference type="ARBA" id="ARBA00022805"/>
    </source>
</evidence>
<keyword evidence="9" id="KW-1002">Plastid outer membrane</keyword>
<dbReference type="STRING" id="3988.B9T0W6"/>
<dbReference type="AlphaFoldDB" id="B9T0W6"/>
<keyword evidence="4" id="KW-0934">Plastid</keyword>
<evidence type="ECO:0000256" key="12">
    <source>
        <dbReference type="ARBA" id="ARBA00022989"/>
    </source>
</evidence>
<evidence type="ECO:0000259" key="18">
    <source>
        <dbReference type="PROSITE" id="PS51720"/>
    </source>
</evidence>
<evidence type="ECO:0000256" key="17">
    <source>
        <dbReference type="SAM" id="MobiDB-lite"/>
    </source>
</evidence>
<dbReference type="EMBL" id="EQ974315">
    <property type="protein sequence ID" value="EEF30522.1"/>
    <property type="molecule type" value="Genomic_DNA"/>
</dbReference>
<dbReference type="NCBIfam" id="TIGR00993">
    <property type="entry name" value="3a0901s04IAP86"/>
    <property type="match status" value="1"/>
</dbReference>
<evidence type="ECO:0000256" key="8">
    <source>
        <dbReference type="ARBA" id="ARBA00022801"/>
    </source>
</evidence>
<keyword evidence="14" id="KW-0472">Membrane</keyword>
<keyword evidence="6" id="KW-0479">Metal-binding</keyword>
<keyword evidence="11" id="KW-0653">Protein transport</keyword>
<keyword evidence="3" id="KW-0150">Chloroplast</keyword>
<feature type="compositionally biased region" description="Basic and acidic residues" evidence="17">
    <location>
        <begin position="347"/>
        <end position="360"/>
    </location>
</feature>
<evidence type="ECO:0000256" key="11">
    <source>
        <dbReference type="ARBA" id="ARBA00022927"/>
    </source>
</evidence>
<dbReference type="FunCoup" id="B9T0W6">
    <property type="interactions" value="1779"/>
</dbReference>
<keyword evidence="8" id="KW-0378">Hydrolase</keyword>
<keyword evidence="5" id="KW-0812">Transmembrane</keyword>
<comment type="subcellular location">
    <subcellularLocation>
        <location evidence="15">Plastid</location>
        <location evidence="15">Chloroplast outer membrane</location>
        <topology evidence="15">Single-pass membrane protein</topology>
    </subcellularLocation>
</comment>
<keyword evidence="20" id="KW-1185">Reference proteome</keyword>